<gene>
    <name evidence="1" type="ORF">GCM10022287_09810</name>
</gene>
<reference evidence="2" key="1">
    <citation type="journal article" date="2019" name="Int. J. Syst. Evol. Microbiol.">
        <title>The Global Catalogue of Microorganisms (GCM) 10K type strain sequencing project: providing services to taxonomists for standard genome sequencing and annotation.</title>
        <authorList>
            <consortium name="The Broad Institute Genomics Platform"/>
            <consortium name="The Broad Institute Genome Sequencing Center for Infectious Disease"/>
            <person name="Wu L."/>
            <person name="Ma J."/>
        </authorList>
    </citation>
    <scope>NUCLEOTIDE SEQUENCE [LARGE SCALE GENOMIC DNA]</scope>
    <source>
        <strain evidence="2">JCM 17591</strain>
    </source>
</reference>
<name>A0ABP7ZUU1_9MICO</name>
<evidence type="ECO:0000313" key="2">
    <source>
        <dbReference type="Proteomes" id="UP001501079"/>
    </source>
</evidence>
<proteinExistence type="predicted"/>
<dbReference type="RefSeq" id="WP_344752157.1">
    <property type="nucleotide sequence ID" value="NZ_BAABBW010000001.1"/>
</dbReference>
<keyword evidence="2" id="KW-1185">Reference proteome</keyword>
<comment type="caution">
    <text evidence="1">The sequence shown here is derived from an EMBL/GenBank/DDBJ whole genome shotgun (WGS) entry which is preliminary data.</text>
</comment>
<sequence>METDEPYRQLDLAVAASESRGLEVTHLHAADEPLLWASDAIAWCLQRGAAWEARVRPMIVLDHAV</sequence>
<evidence type="ECO:0000313" key="1">
    <source>
        <dbReference type="EMBL" id="GAA4171023.1"/>
    </source>
</evidence>
<protein>
    <submittedName>
        <fullName evidence="1">Uncharacterized protein</fullName>
    </submittedName>
</protein>
<dbReference type="EMBL" id="BAABBW010000001">
    <property type="protein sequence ID" value="GAA4171023.1"/>
    <property type="molecule type" value="Genomic_DNA"/>
</dbReference>
<organism evidence="1 2">
    <name type="scientific">Gryllotalpicola koreensis</name>
    <dbReference type="NCBI Taxonomy" id="993086"/>
    <lineage>
        <taxon>Bacteria</taxon>
        <taxon>Bacillati</taxon>
        <taxon>Actinomycetota</taxon>
        <taxon>Actinomycetes</taxon>
        <taxon>Micrococcales</taxon>
        <taxon>Microbacteriaceae</taxon>
        <taxon>Gryllotalpicola</taxon>
    </lineage>
</organism>
<dbReference type="Proteomes" id="UP001501079">
    <property type="component" value="Unassembled WGS sequence"/>
</dbReference>
<accession>A0ABP7ZUU1</accession>